<proteinExistence type="predicted"/>
<dbReference type="PANTHER" id="PTHR14859:SF15">
    <property type="entry name" value="ENDONUCLEASE_EXONUCLEASE_PHOSPHATASE DOMAIN-CONTAINING PROTEIN"/>
    <property type="match status" value="1"/>
</dbReference>
<sequence length="271" mass="30186">MKIFLKRSFPPISPLFLVAIFFALFFAVQAQAQKARSLKVMAYNIHHANPPSKPDFIDIEAIAKVILDADPDLVALQEVDVNTKRSGVDLNQAKELAMLTGMNYYFEPSIPYQGGGYGNAILSKFPIEKKAFYPLSAEEGTEPRAVLTIQVTLPGKRKVKFASTHLDFSVSSNTTQQAKDVIEYYKKEKLPVIIAGDFNAIADSDAIKTMDSGFERTCTGSCPPTIPVINPKRAIDFIYFKSKQPFKVKHHEVISETYASDHLPVFAILTY</sequence>
<dbReference type="SUPFAM" id="SSF56219">
    <property type="entry name" value="DNase I-like"/>
    <property type="match status" value="1"/>
</dbReference>
<protein>
    <submittedName>
        <fullName evidence="2">Endonuclease</fullName>
    </submittedName>
</protein>
<dbReference type="GO" id="GO:0004519">
    <property type="term" value="F:endonuclease activity"/>
    <property type="evidence" value="ECO:0007669"/>
    <property type="project" value="UniProtKB-KW"/>
</dbReference>
<evidence type="ECO:0000259" key="1">
    <source>
        <dbReference type="Pfam" id="PF03372"/>
    </source>
</evidence>
<evidence type="ECO:0000313" key="3">
    <source>
        <dbReference type="Proteomes" id="UP000321301"/>
    </source>
</evidence>
<dbReference type="InterPro" id="IPR005135">
    <property type="entry name" value="Endo/exonuclease/phosphatase"/>
</dbReference>
<keyword evidence="2" id="KW-0540">Nuclease</keyword>
<dbReference type="InterPro" id="IPR036691">
    <property type="entry name" value="Endo/exonu/phosph_ase_sf"/>
</dbReference>
<dbReference type="InterPro" id="IPR051916">
    <property type="entry name" value="GPI-anchor_lipid_remodeler"/>
</dbReference>
<comment type="caution">
    <text evidence="2">The sequence shown here is derived from an EMBL/GenBank/DDBJ whole genome shotgun (WGS) entry which is preliminary data.</text>
</comment>
<dbReference type="RefSeq" id="WP_020890493.1">
    <property type="nucleotide sequence ID" value="NZ_BJYV01000014.1"/>
</dbReference>
<dbReference type="PANTHER" id="PTHR14859">
    <property type="entry name" value="CALCOFLUOR WHITE HYPERSENSITIVE PROTEIN PRECURSOR"/>
    <property type="match status" value="1"/>
</dbReference>
<dbReference type="Gene3D" id="3.60.10.10">
    <property type="entry name" value="Endonuclease/exonuclease/phosphatase"/>
    <property type="match status" value="1"/>
</dbReference>
<accession>A0A512CDI7</accession>
<dbReference type="EMBL" id="BJYV01000014">
    <property type="protein sequence ID" value="GEO22271.1"/>
    <property type="molecule type" value="Genomic_DNA"/>
</dbReference>
<keyword evidence="3" id="KW-1185">Reference proteome</keyword>
<name>A0A512CDI7_9BACT</name>
<keyword evidence="2" id="KW-0378">Hydrolase</keyword>
<reference evidence="2 3" key="1">
    <citation type="submission" date="2019-07" db="EMBL/GenBank/DDBJ databases">
        <title>Whole genome shotgun sequence of Cyclobacterium qasimii NBRC 106168.</title>
        <authorList>
            <person name="Hosoyama A."/>
            <person name="Uohara A."/>
            <person name="Ohji S."/>
            <person name="Ichikawa N."/>
        </authorList>
    </citation>
    <scope>NUCLEOTIDE SEQUENCE [LARGE SCALE GENOMIC DNA]</scope>
    <source>
        <strain evidence="2 3">NBRC 106168</strain>
    </source>
</reference>
<gene>
    <name evidence="2" type="ORF">CQA01_28050</name>
</gene>
<dbReference type="GO" id="GO:0006506">
    <property type="term" value="P:GPI anchor biosynthetic process"/>
    <property type="evidence" value="ECO:0007669"/>
    <property type="project" value="TreeGrafter"/>
</dbReference>
<evidence type="ECO:0000313" key="2">
    <source>
        <dbReference type="EMBL" id="GEO22271.1"/>
    </source>
</evidence>
<keyword evidence="2" id="KW-0255">Endonuclease</keyword>
<organism evidence="2 3">
    <name type="scientific">Cyclobacterium qasimii</name>
    <dbReference type="NCBI Taxonomy" id="1350429"/>
    <lineage>
        <taxon>Bacteria</taxon>
        <taxon>Pseudomonadati</taxon>
        <taxon>Bacteroidota</taxon>
        <taxon>Cytophagia</taxon>
        <taxon>Cytophagales</taxon>
        <taxon>Cyclobacteriaceae</taxon>
        <taxon>Cyclobacterium</taxon>
    </lineage>
</organism>
<dbReference type="Proteomes" id="UP000321301">
    <property type="component" value="Unassembled WGS sequence"/>
</dbReference>
<dbReference type="Pfam" id="PF03372">
    <property type="entry name" value="Exo_endo_phos"/>
    <property type="match status" value="1"/>
</dbReference>
<dbReference type="GO" id="GO:0016020">
    <property type="term" value="C:membrane"/>
    <property type="evidence" value="ECO:0007669"/>
    <property type="project" value="GOC"/>
</dbReference>
<feature type="domain" description="Endonuclease/exonuclease/phosphatase" evidence="1">
    <location>
        <begin position="41"/>
        <end position="262"/>
    </location>
</feature>
<dbReference type="AlphaFoldDB" id="A0A512CDI7"/>